<dbReference type="Proteomes" id="UP000325081">
    <property type="component" value="Unassembled WGS sequence"/>
</dbReference>
<dbReference type="EMBL" id="BKCP01008181">
    <property type="protein sequence ID" value="GER48149.1"/>
    <property type="molecule type" value="Genomic_DNA"/>
</dbReference>
<keyword evidence="2" id="KW-1185">Reference proteome</keyword>
<gene>
    <name evidence="1" type="ORF">STAS_25315</name>
</gene>
<dbReference type="AlphaFoldDB" id="A0A5A7QSZ7"/>
<organism evidence="1 2">
    <name type="scientific">Striga asiatica</name>
    <name type="common">Asiatic witchweed</name>
    <name type="synonym">Buchnera asiatica</name>
    <dbReference type="NCBI Taxonomy" id="4170"/>
    <lineage>
        <taxon>Eukaryota</taxon>
        <taxon>Viridiplantae</taxon>
        <taxon>Streptophyta</taxon>
        <taxon>Embryophyta</taxon>
        <taxon>Tracheophyta</taxon>
        <taxon>Spermatophyta</taxon>
        <taxon>Magnoliopsida</taxon>
        <taxon>eudicotyledons</taxon>
        <taxon>Gunneridae</taxon>
        <taxon>Pentapetalae</taxon>
        <taxon>asterids</taxon>
        <taxon>lamiids</taxon>
        <taxon>Lamiales</taxon>
        <taxon>Orobanchaceae</taxon>
        <taxon>Buchnereae</taxon>
        <taxon>Striga</taxon>
    </lineage>
</organism>
<comment type="caution">
    <text evidence="1">The sequence shown here is derived from an EMBL/GenBank/DDBJ whole genome shotgun (WGS) entry which is preliminary data.</text>
</comment>
<proteinExistence type="predicted"/>
<sequence>MGEISKTGWSKMTKIALLCHLRVQDSLFPRQIHVQSKQNDPTVLLALWSNPHKQDDTYKKLTPQANNLMERDMATEKHSHRHSIWKEISRSGFVLKTAVVIIGTHILQLGVIFERVHDALSLNGVSTLNVIMIRQEQFLSSMELSPSSSSLLWSIVPSHPNFHTVTVISLDFLDTRHIRG</sequence>
<name>A0A5A7QSZ7_STRAF</name>
<accession>A0A5A7QSZ7</accession>
<evidence type="ECO:0000313" key="1">
    <source>
        <dbReference type="EMBL" id="GER48149.1"/>
    </source>
</evidence>
<evidence type="ECO:0000313" key="2">
    <source>
        <dbReference type="Proteomes" id="UP000325081"/>
    </source>
</evidence>
<reference evidence="2" key="1">
    <citation type="journal article" date="2019" name="Curr. Biol.">
        <title>Genome Sequence of Striga asiatica Provides Insight into the Evolution of Plant Parasitism.</title>
        <authorList>
            <person name="Yoshida S."/>
            <person name="Kim S."/>
            <person name="Wafula E.K."/>
            <person name="Tanskanen J."/>
            <person name="Kim Y.M."/>
            <person name="Honaas L."/>
            <person name="Yang Z."/>
            <person name="Spallek T."/>
            <person name="Conn C.E."/>
            <person name="Ichihashi Y."/>
            <person name="Cheong K."/>
            <person name="Cui S."/>
            <person name="Der J.P."/>
            <person name="Gundlach H."/>
            <person name="Jiao Y."/>
            <person name="Hori C."/>
            <person name="Ishida J.K."/>
            <person name="Kasahara H."/>
            <person name="Kiba T."/>
            <person name="Kim M.S."/>
            <person name="Koo N."/>
            <person name="Laohavisit A."/>
            <person name="Lee Y.H."/>
            <person name="Lumba S."/>
            <person name="McCourt P."/>
            <person name="Mortimer J.C."/>
            <person name="Mutuku J.M."/>
            <person name="Nomura T."/>
            <person name="Sasaki-Sekimoto Y."/>
            <person name="Seto Y."/>
            <person name="Wang Y."/>
            <person name="Wakatake T."/>
            <person name="Sakakibara H."/>
            <person name="Demura T."/>
            <person name="Yamaguchi S."/>
            <person name="Yoneyama K."/>
            <person name="Manabe R.I."/>
            <person name="Nelson D.C."/>
            <person name="Schulman A.H."/>
            <person name="Timko M.P."/>
            <person name="dePamphilis C.W."/>
            <person name="Choi D."/>
            <person name="Shirasu K."/>
        </authorList>
    </citation>
    <scope>NUCLEOTIDE SEQUENCE [LARGE SCALE GENOMIC DNA]</scope>
    <source>
        <strain evidence="2">cv. UVA1</strain>
    </source>
</reference>
<protein>
    <submittedName>
        <fullName evidence="1">DNA gyrase subunit B</fullName>
    </submittedName>
</protein>